<comment type="catalytic activity">
    <reaction evidence="1 7">
        <text>a uridine in RNA = a pseudouridine in RNA</text>
        <dbReference type="Rhea" id="RHEA:48348"/>
        <dbReference type="Rhea" id="RHEA-COMP:12068"/>
        <dbReference type="Rhea" id="RHEA-COMP:12069"/>
        <dbReference type="ChEBI" id="CHEBI:65314"/>
        <dbReference type="ChEBI" id="CHEBI:65315"/>
    </reaction>
</comment>
<evidence type="ECO:0000256" key="7">
    <source>
        <dbReference type="RuleBase" id="RU362028"/>
    </source>
</evidence>
<evidence type="ECO:0000256" key="1">
    <source>
        <dbReference type="ARBA" id="ARBA00000073"/>
    </source>
</evidence>
<comment type="caution">
    <text evidence="9">The sequence shown here is derived from an EMBL/GenBank/DDBJ whole genome shotgun (WGS) entry which is preliminary data.</text>
</comment>
<dbReference type="SUPFAM" id="SSF55174">
    <property type="entry name" value="Alpha-L RNA-binding motif"/>
    <property type="match status" value="1"/>
</dbReference>
<dbReference type="AlphaFoldDB" id="A0AA45WUC6"/>
<feature type="active site" evidence="5">
    <location>
        <position position="139"/>
    </location>
</feature>
<proteinExistence type="inferred from homology"/>
<dbReference type="Pfam" id="PF00849">
    <property type="entry name" value="PseudoU_synth_2"/>
    <property type="match status" value="1"/>
</dbReference>
<dbReference type="SUPFAM" id="SSF55120">
    <property type="entry name" value="Pseudouridine synthase"/>
    <property type="match status" value="1"/>
</dbReference>
<dbReference type="InterPro" id="IPR050188">
    <property type="entry name" value="RluA_PseudoU_synthase"/>
</dbReference>
<dbReference type="InterPro" id="IPR006225">
    <property type="entry name" value="PsdUridine_synth_RluC/D"/>
</dbReference>
<sequence>MTQITLVVDEELDGLRLDQYLAESVENKSRSYLQKLIQDKRVSLNGKYCKNRHLVKMGDVVEVSLPEPRLLSGKAEAIPLEIIYEDEDLLVVNKPQNMVVHPAAGNETGTLVNALMYHCKGQLSTINGVIRPGIVHRIDKDTSGLLVVARNDVAHQGLAAQLADHTMIRCYEAVALGTIREEKITVNAPIGRHPNQRLKMAVLHEGRPAVTHITVKERFRDHTYITARLETGRTHQIRVHMAYLNHPLLGDERYGGTQKKFNLIGQVLHAKSLGFRHPVTGEEMIFESKLPDSFQKVLITLRAQMGKE</sequence>
<accession>A0AA45WUC6</accession>
<dbReference type="EC" id="5.4.99.-" evidence="7"/>
<dbReference type="Proteomes" id="UP001158066">
    <property type="component" value="Unassembled WGS sequence"/>
</dbReference>
<evidence type="ECO:0000313" key="10">
    <source>
        <dbReference type="Proteomes" id="UP001158066"/>
    </source>
</evidence>
<dbReference type="FunFam" id="3.30.2350.10:FF:000006">
    <property type="entry name" value="Pseudouridine synthase"/>
    <property type="match status" value="1"/>
</dbReference>
<evidence type="ECO:0000256" key="4">
    <source>
        <dbReference type="ARBA" id="ARBA00023235"/>
    </source>
</evidence>
<keyword evidence="4 7" id="KW-0413">Isomerase</keyword>
<dbReference type="InterPro" id="IPR020103">
    <property type="entry name" value="PsdUridine_synth_cat_dom_sf"/>
</dbReference>
<dbReference type="PROSITE" id="PS01129">
    <property type="entry name" value="PSI_RLU"/>
    <property type="match status" value="1"/>
</dbReference>
<dbReference type="PROSITE" id="PS50889">
    <property type="entry name" value="S4"/>
    <property type="match status" value="1"/>
</dbReference>
<dbReference type="InterPro" id="IPR036986">
    <property type="entry name" value="S4_RNA-bd_sf"/>
</dbReference>
<dbReference type="Gene3D" id="3.10.290.10">
    <property type="entry name" value="RNA-binding S4 domain"/>
    <property type="match status" value="1"/>
</dbReference>
<dbReference type="PANTHER" id="PTHR21600">
    <property type="entry name" value="MITOCHONDRIAL RNA PSEUDOURIDINE SYNTHASE"/>
    <property type="match status" value="1"/>
</dbReference>
<dbReference type="EMBL" id="FXUF01000003">
    <property type="protein sequence ID" value="SMP46825.1"/>
    <property type="molecule type" value="Genomic_DNA"/>
</dbReference>
<protein>
    <recommendedName>
        <fullName evidence="7">Pseudouridine synthase</fullName>
        <ecNumber evidence="7">5.4.99.-</ecNumber>
    </recommendedName>
</protein>
<name>A0AA45WUC6_9CLOT</name>
<dbReference type="GO" id="GO:0120159">
    <property type="term" value="F:rRNA pseudouridine synthase activity"/>
    <property type="evidence" value="ECO:0007669"/>
    <property type="project" value="UniProtKB-ARBA"/>
</dbReference>
<feature type="domain" description="RNA-binding S4" evidence="8">
    <location>
        <begin position="15"/>
        <end position="79"/>
    </location>
</feature>
<dbReference type="CDD" id="cd00165">
    <property type="entry name" value="S4"/>
    <property type="match status" value="1"/>
</dbReference>
<dbReference type="RefSeq" id="WP_283408341.1">
    <property type="nucleotide sequence ID" value="NZ_FXUF01000003.1"/>
</dbReference>
<dbReference type="PANTHER" id="PTHR21600:SF44">
    <property type="entry name" value="RIBOSOMAL LARGE SUBUNIT PSEUDOURIDINE SYNTHASE D"/>
    <property type="match status" value="1"/>
</dbReference>
<evidence type="ECO:0000256" key="2">
    <source>
        <dbReference type="ARBA" id="ARBA00010876"/>
    </source>
</evidence>
<dbReference type="Gene3D" id="3.30.2350.10">
    <property type="entry name" value="Pseudouridine synthase"/>
    <property type="match status" value="1"/>
</dbReference>
<dbReference type="InterPro" id="IPR002942">
    <property type="entry name" value="S4_RNA-bd"/>
</dbReference>
<comment type="function">
    <text evidence="7">Responsible for synthesis of pseudouridine from uracil.</text>
</comment>
<dbReference type="GO" id="GO:0000455">
    <property type="term" value="P:enzyme-directed rRNA pseudouridine synthesis"/>
    <property type="evidence" value="ECO:0007669"/>
    <property type="project" value="TreeGrafter"/>
</dbReference>
<dbReference type="GO" id="GO:0003723">
    <property type="term" value="F:RNA binding"/>
    <property type="evidence" value="ECO:0007669"/>
    <property type="project" value="UniProtKB-KW"/>
</dbReference>
<dbReference type="Pfam" id="PF01479">
    <property type="entry name" value="S4"/>
    <property type="match status" value="1"/>
</dbReference>
<keyword evidence="3 6" id="KW-0694">RNA-binding</keyword>
<gene>
    <name evidence="9" type="ORF">SAMN06296020_10361</name>
</gene>
<organism evidence="9 10">
    <name type="scientific">Anoxynatronum buryatiense</name>
    <dbReference type="NCBI Taxonomy" id="489973"/>
    <lineage>
        <taxon>Bacteria</taxon>
        <taxon>Bacillati</taxon>
        <taxon>Bacillota</taxon>
        <taxon>Clostridia</taxon>
        <taxon>Eubacteriales</taxon>
        <taxon>Clostridiaceae</taxon>
        <taxon>Anoxynatronum</taxon>
    </lineage>
</organism>
<dbReference type="InterPro" id="IPR006145">
    <property type="entry name" value="PsdUridine_synth_RsuA/RluA"/>
</dbReference>
<dbReference type="InterPro" id="IPR006224">
    <property type="entry name" value="PsdUridine_synth_RluA-like_CS"/>
</dbReference>
<dbReference type="NCBIfam" id="TIGR00005">
    <property type="entry name" value="rluA_subfam"/>
    <property type="match status" value="1"/>
</dbReference>
<reference evidence="9" key="1">
    <citation type="submission" date="2017-05" db="EMBL/GenBank/DDBJ databases">
        <authorList>
            <person name="Varghese N."/>
            <person name="Submissions S."/>
        </authorList>
    </citation>
    <scope>NUCLEOTIDE SEQUENCE</scope>
    <source>
        <strain evidence="9">Su22</strain>
    </source>
</reference>
<evidence type="ECO:0000256" key="5">
    <source>
        <dbReference type="PIRSR" id="PIRSR606225-1"/>
    </source>
</evidence>
<evidence type="ECO:0000259" key="8">
    <source>
        <dbReference type="SMART" id="SM00363"/>
    </source>
</evidence>
<evidence type="ECO:0000313" key="9">
    <source>
        <dbReference type="EMBL" id="SMP46825.1"/>
    </source>
</evidence>
<keyword evidence="10" id="KW-1185">Reference proteome</keyword>
<comment type="similarity">
    <text evidence="2 7">Belongs to the pseudouridine synthase RluA family.</text>
</comment>
<evidence type="ECO:0000256" key="3">
    <source>
        <dbReference type="ARBA" id="ARBA00022884"/>
    </source>
</evidence>
<evidence type="ECO:0000256" key="6">
    <source>
        <dbReference type="PROSITE-ProRule" id="PRU00182"/>
    </source>
</evidence>
<dbReference type="SMART" id="SM00363">
    <property type="entry name" value="S4"/>
    <property type="match status" value="1"/>
</dbReference>
<dbReference type="CDD" id="cd02869">
    <property type="entry name" value="PseudoU_synth_RluA_like"/>
    <property type="match status" value="1"/>
</dbReference>